<sequence length="565" mass="60338">MMISRLIVSALALAVASPALAERGGDGALRVLYWQAATVLNPYLSTGAKDVDPASMVVEPLALVADDGSLLPVLAAEIPSRENGGIAADFTSVTWTLKPGLVWSDGTPVTAEDVQFTAEYCMDPAFGCAVLAEFEGIASVEALDAQRVRLNFDAPRYAPLQAFVGGRTPVLQKAQFQPCMGAAGASCTAQNFGPIGTGPYRVTDFRPGDVAVFEINQHYRDPAKPAFDRVTVKGGGDAMAAARAVLESGEYDFAWNLQLPPETVAAMEAQGKGKLVASFGSMVERIELNQTDPSSDLPEGERSTAAHPHPVLSDPAVRQALSMAIDRPLLAELTYGPAGKPTCTIVPVPAAYASGRDECLTQDIAGAKATLDQAGWLPGGDGIREKDGHRLSLVFQTTVNPVRQDVQALVKQWWSEIGVETELKAVDGAAFFGGDPGNPDSQQKFYADAQMFTDAFYIPDPASFLNKFVCSRIPSAANQWQGNNSVRFCDKAYDAGIEELHGSAEPEKRQEIAKRLTDTLTAEGHYLLPLMHRGMVSAHANSLAGVAPNGWEGQLWNVADWSRAE</sequence>
<dbReference type="Gene3D" id="3.40.190.10">
    <property type="entry name" value="Periplasmic binding protein-like II"/>
    <property type="match status" value="1"/>
</dbReference>
<evidence type="ECO:0000313" key="6">
    <source>
        <dbReference type="EMBL" id="MFC3571119.1"/>
    </source>
</evidence>
<comment type="similarity">
    <text evidence="2">Belongs to the bacterial solute-binding protein 5 family.</text>
</comment>
<evidence type="ECO:0000256" key="1">
    <source>
        <dbReference type="ARBA" id="ARBA00004418"/>
    </source>
</evidence>
<keyword evidence="4" id="KW-0732">Signal</keyword>
<feature type="domain" description="Solute-binding protein family 5" evidence="5">
    <location>
        <begin position="86"/>
        <end position="470"/>
    </location>
</feature>
<gene>
    <name evidence="6" type="ORF">ACFOMP_16785</name>
</gene>
<name>A0ABV7S2I4_9RHOB</name>
<evidence type="ECO:0000259" key="5">
    <source>
        <dbReference type="Pfam" id="PF00496"/>
    </source>
</evidence>
<dbReference type="InterPro" id="IPR030678">
    <property type="entry name" value="Peptide/Ni-bd"/>
</dbReference>
<dbReference type="InterPro" id="IPR000914">
    <property type="entry name" value="SBP_5_dom"/>
</dbReference>
<keyword evidence="7" id="KW-1185">Reference proteome</keyword>
<dbReference type="EMBL" id="JBHRXE010000048">
    <property type="protein sequence ID" value="MFC3571119.1"/>
    <property type="molecule type" value="Genomic_DNA"/>
</dbReference>
<reference evidence="7" key="1">
    <citation type="journal article" date="2019" name="Int. J. Syst. Evol. Microbiol.">
        <title>The Global Catalogue of Microorganisms (GCM) 10K type strain sequencing project: providing services to taxonomists for standard genome sequencing and annotation.</title>
        <authorList>
            <consortium name="The Broad Institute Genomics Platform"/>
            <consortium name="The Broad Institute Genome Sequencing Center for Infectious Disease"/>
            <person name="Wu L."/>
            <person name="Ma J."/>
        </authorList>
    </citation>
    <scope>NUCLEOTIDE SEQUENCE [LARGE SCALE GENOMIC DNA]</scope>
    <source>
        <strain evidence="7">VKM B-3226</strain>
    </source>
</reference>
<dbReference type="PANTHER" id="PTHR30290">
    <property type="entry name" value="PERIPLASMIC BINDING COMPONENT OF ABC TRANSPORTER"/>
    <property type="match status" value="1"/>
</dbReference>
<comment type="caution">
    <text evidence="6">The sequence shown here is derived from an EMBL/GenBank/DDBJ whole genome shotgun (WGS) entry which is preliminary data.</text>
</comment>
<dbReference type="PANTHER" id="PTHR30290:SF65">
    <property type="entry name" value="MONOACYL PHOSPHATIDYLINOSITOL TETRAMANNOSIDE-BINDING PROTEIN LPQW-RELATED"/>
    <property type="match status" value="1"/>
</dbReference>
<dbReference type="PIRSF" id="PIRSF002741">
    <property type="entry name" value="MppA"/>
    <property type="match status" value="1"/>
</dbReference>
<dbReference type="Proteomes" id="UP001595596">
    <property type="component" value="Unassembled WGS sequence"/>
</dbReference>
<comment type="subcellular location">
    <subcellularLocation>
        <location evidence="1">Periplasm</location>
    </subcellularLocation>
</comment>
<proteinExistence type="inferred from homology"/>
<dbReference type="InterPro" id="IPR039424">
    <property type="entry name" value="SBP_5"/>
</dbReference>
<feature type="chain" id="PRO_5047106324" evidence="4">
    <location>
        <begin position="22"/>
        <end position="565"/>
    </location>
</feature>
<dbReference type="Gene3D" id="3.10.105.10">
    <property type="entry name" value="Dipeptide-binding Protein, Domain 3"/>
    <property type="match status" value="1"/>
</dbReference>
<protein>
    <submittedName>
        <fullName evidence="6">Peptide ABC transporter substrate-binding protein</fullName>
    </submittedName>
</protein>
<dbReference type="RefSeq" id="WP_379032611.1">
    <property type="nucleotide sequence ID" value="NZ_JBHRXE010000048.1"/>
</dbReference>
<dbReference type="Pfam" id="PF00496">
    <property type="entry name" value="SBP_bac_5"/>
    <property type="match status" value="1"/>
</dbReference>
<dbReference type="CDD" id="cd08513">
    <property type="entry name" value="PBP2_thermophilic_Hb8_like"/>
    <property type="match status" value="1"/>
</dbReference>
<feature type="signal peptide" evidence="4">
    <location>
        <begin position="1"/>
        <end position="21"/>
    </location>
</feature>
<evidence type="ECO:0000256" key="3">
    <source>
        <dbReference type="SAM" id="MobiDB-lite"/>
    </source>
</evidence>
<organism evidence="6 7">
    <name type="scientific">Paracoccus simplex</name>
    <dbReference type="NCBI Taxonomy" id="2086346"/>
    <lineage>
        <taxon>Bacteria</taxon>
        <taxon>Pseudomonadati</taxon>
        <taxon>Pseudomonadota</taxon>
        <taxon>Alphaproteobacteria</taxon>
        <taxon>Rhodobacterales</taxon>
        <taxon>Paracoccaceae</taxon>
        <taxon>Paracoccus</taxon>
    </lineage>
</organism>
<feature type="region of interest" description="Disordered" evidence="3">
    <location>
        <begin position="290"/>
        <end position="312"/>
    </location>
</feature>
<accession>A0ABV7S2I4</accession>
<evidence type="ECO:0000256" key="4">
    <source>
        <dbReference type="SAM" id="SignalP"/>
    </source>
</evidence>
<dbReference type="SUPFAM" id="SSF53850">
    <property type="entry name" value="Periplasmic binding protein-like II"/>
    <property type="match status" value="1"/>
</dbReference>
<evidence type="ECO:0000256" key="2">
    <source>
        <dbReference type="ARBA" id="ARBA00005695"/>
    </source>
</evidence>
<evidence type="ECO:0000313" key="7">
    <source>
        <dbReference type="Proteomes" id="UP001595596"/>
    </source>
</evidence>